<dbReference type="CDD" id="cd10017">
    <property type="entry name" value="B3_DNA"/>
    <property type="match status" value="1"/>
</dbReference>
<gene>
    <name evidence="8" type="ORF">MKW94_026348</name>
</gene>
<dbReference type="Proteomes" id="UP001177140">
    <property type="component" value="Unassembled WGS sequence"/>
</dbReference>
<dbReference type="PANTHER" id="PTHR31391:SF4">
    <property type="entry name" value="B3 DOMAIN-CONTAINING PROTEIN OS03G0184500"/>
    <property type="match status" value="1"/>
</dbReference>
<dbReference type="PROSITE" id="PS50863">
    <property type="entry name" value="B3"/>
    <property type="match status" value="1"/>
</dbReference>
<evidence type="ECO:0000256" key="5">
    <source>
        <dbReference type="ARBA" id="ARBA00023242"/>
    </source>
</evidence>
<feature type="compositionally biased region" description="Polar residues" evidence="6">
    <location>
        <begin position="289"/>
        <end position="310"/>
    </location>
</feature>
<keyword evidence="3" id="KW-0238">DNA-binding</keyword>
<evidence type="ECO:0000256" key="6">
    <source>
        <dbReference type="SAM" id="MobiDB-lite"/>
    </source>
</evidence>
<comment type="caution">
    <text evidence="8">The sequence shown here is derived from an EMBL/GenBank/DDBJ whole genome shotgun (WGS) entry which is preliminary data.</text>
</comment>
<dbReference type="Gene3D" id="2.40.330.10">
    <property type="entry name" value="DNA-binding pseudobarrel domain"/>
    <property type="match status" value="1"/>
</dbReference>
<keyword evidence="2" id="KW-0805">Transcription regulation</keyword>
<feature type="compositionally biased region" description="Basic and acidic residues" evidence="6">
    <location>
        <begin position="231"/>
        <end position="254"/>
    </location>
</feature>
<reference evidence="8" key="1">
    <citation type="submission" date="2022-03" db="EMBL/GenBank/DDBJ databases">
        <title>A functionally conserved STORR gene fusion in Papaver species that diverged 16.8 million years ago.</title>
        <authorList>
            <person name="Catania T."/>
        </authorList>
    </citation>
    <scope>NUCLEOTIDE SEQUENCE</scope>
    <source>
        <strain evidence="8">S-191538</strain>
    </source>
</reference>
<evidence type="ECO:0000256" key="3">
    <source>
        <dbReference type="ARBA" id="ARBA00023125"/>
    </source>
</evidence>
<dbReference type="InterPro" id="IPR003340">
    <property type="entry name" value="B3_DNA-bd"/>
</dbReference>
<dbReference type="EMBL" id="JAJJMA010123162">
    <property type="protein sequence ID" value="MCL7032404.1"/>
    <property type="molecule type" value="Genomic_DNA"/>
</dbReference>
<keyword evidence="5" id="KW-0539">Nucleus</keyword>
<feature type="domain" description="TF-B3" evidence="7">
    <location>
        <begin position="132"/>
        <end position="223"/>
    </location>
</feature>
<feature type="compositionally biased region" description="Basic residues" evidence="6">
    <location>
        <begin position="84"/>
        <end position="99"/>
    </location>
</feature>
<evidence type="ECO:0000259" key="7">
    <source>
        <dbReference type="PROSITE" id="PS50863"/>
    </source>
</evidence>
<feature type="compositionally biased region" description="Basic and acidic residues" evidence="6">
    <location>
        <begin position="100"/>
        <end position="109"/>
    </location>
</feature>
<proteinExistence type="predicted"/>
<dbReference type="SUPFAM" id="SSF101936">
    <property type="entry name" value="DNA-binding pseudobarrel domain"/>
    <property type="match status" value="1"/>
</dbReference>
<dbReference type="AlphaFoldDB" id="A0AA41V646"/>
<dbReference type="SMART" id="SM01019">
    <property type="entry name" value="B3"/>
    <property type="match status" value="1"/>
</dbReference>
<feature type="compositionally biased region" description="Basic and acidic residues" evidence="6">
    <location>
        <begin position="37"/>
        <end position="46"/>
    </location>
</feature>
<feature type="region of interest" description="Disordered" evidence="6">
    <location>
        <begin position="37"/>
        <end position="109"/>
    </location>
</feature>
<feature type="region of interest" description="Disordered" evidence="6">
    <location>
        <begin position="226"/>
        <end position="340"/>
    </location>
</feature>
<keyword evidence="4" id="KW-0804">Transcription</keyword>
<feature type="compositionally biased region" description="Basic and acidic residues" evidence="6">
    <location>
        <begin position="324"/>
        <end position="334"/>
    </location>
</feature>
<evidence type="ECO:0000256" key="2">
    <source>
        <dbReference type="ARBA" id="ARBA00023015"/>
    </source>
</evidence>
<evidence type="ECO:0000256" key="1">
    <source>
        <dbReference type="ARBA" id="ARBA00004123"/>
    </source>
</evidence>
<protein>
    <recommendedName>
        <fullName evidence="7">TF-B3 domain-containing protein</fullName>
    </recommendedName>
</protein>
<dbReference type="Pfam" id="PF02362">
    <property type="entry name" value="B3"/>
    <property type="match status" value="1"/>
</dbReference>
<organism evidence="8 9">
    <name type="scientific">Papaver nudicaule</name>
    <name type="common">Iceland poppy</name>
    <dbReference type="NCBI Taxonomy" id="74823"/>
    <lineage>
        <taxon>Eukaryota</taxon>
        <taxon>Viridiplantae</taxon>
        <taxon>Streptophyta</taxon>
        <taxon>Embryophyta</taxon>
        <taxon>Tracheophyta</taxon>
        <taxon>Spermatophyta</taxon>
        <taxon>Magnoliopsida</taxon>
        <taxon>Ranunculales</taxon>
        <taxon>Papaveraceae</taxon>
        <taxon>Papaveroideae</taxon>
        <taxon>Papaver</taxon>
    </lineage>
</organism>
<dbReference type="PANTHER" id="PTHR31391">
    <property type="entry name" value="B3 DOMAIN-CONTAINING PROTEIN OS11G0197600-RELATED"/>
    <property type="match status" value="1"/>
</dbReference>
<comment type="subcellular location">
    <subcellularLocation>
        <location evidence="1">Nucleus</location>
    </subcellularLocation>
</comment>
<dbReference type="InterPro" id="IPR015300">
    <property type="entry name" value="DNA-bd_pseudobarrel_sf"/>
</dbReference>
<evidence type="ECO:0000313" key="9">
    <source>
        <dbReference type="Proteomes" id="UP001177140"/>
    </source>
</evidence>
<dbReference type="GO" id="GO:0005634">
    <property type="term" value="C:nucleus"/>
    <property type="evidence" value="ECO:0007669"/>
    <property type="project" value="UniProtKB-SubCell"/>
</dbReference>
<dbReference type="GO" id="GO:0003677">
    <property type="term" value="F:DNA binding"/>
    <property type="evidence" value="ECO:0007669"/>
    <property type="project" value="UniProtKB-KW"/>
</dbReference>
<name>A0AA41V646_PAPNU</name>
<evidence type="ECO:0000313" key="8">
    <source>
        <dbReference type="EMBL" id="MCL7032404.1"/>
    </source>
</evidence>
<accession>A0AA41V646</accession>
<keyword evidence="9" id="KW-1185">Reference proteome</keyword>
<sequence>MADGNINRNPYEEQRRKQMEENIKRFQELGVAKAAQKLKEKNEAKVRSRKTVPVDTDSLRRSSRPRNAVVSYTDEFADDVDRPQRKRSKSSSSTRPRKAHEKEATEAERAEAIKRAENFKSRLGSANGHPSYVKSMLQSHVYHGFWLNVPKEFCDGHLTKDKIIMWLEDVEGKAYATVFIGEKTGFSGGWQRFALDHKLDDGDALVFELVDTKRFKVHIFRVSDGEAEGNVESKKSNETKSVSEKVIKSDDAGQRAKPSGRRTRNSNKAEGCDSGVLIRINKAEKATDTSKQTNGSTSRRVQPGRSSKQVSPEPKKPAGVLKNARTEAAEPEKPVKRKRM</sequence>
<evidence type="ECO:0000256" key="4">
    <source>
        <dbReference type="ARBA" id="ARBA00023163"/>
    </source>
</evidence>
<dbReference type="InterPro" id="IPR044837">
    <property type="entry name" value="REM16-like"/>
</dbReference>